<dbReference type="PROSITE" id="PS51257">
    <property type="entry name" value="PROKAR_LIPOPROTEIN"/>
    <property type="match status" value="1"/>
</dbReference>
<evidence type="ECO:0000313" key="1">
    <source>
        <dbReference type="EMBL" id="EJF52608.1"/>
    </source>
</evidence>
<gene>
    <name evidence="1" type="ORF">SapgrDRAFT_0873</name>
</gene>
<proteinExistence type="predicted"/>
<reference evidence="2" key="1">
    <citation type="journal article" date="2012" name="Stand. Genomic Sci.">
        <title>Permanent draft genome sequence of the gliding predator Saprospira grandis strain Sa g1 (= HR1).</title>
        <authorList>
            <person name="Mavromatis K."/>
            <person name="Chertkov O."/>
            <person name="Lapidus A."/>
            <person name="Nolan M."/>
            <person name="Lucas S."/>
            <person name="Tice H."/>
            <person name="Del Rio T.G."/>
            <person name="Cheng J.F."/>
            <person name="Han C."/>
            <person name="Tapia R."/>
            <person name="Bruce D."/>
            <person name="Goodwin L.A."/>
            <person name="Pitluck S."/>
            <person name="Huntemann M."/>
            <person name="Liolios K."/>
            <person name="Pagani I."/>
            <person name="Ivanova N."/>
            <person name="Mikhailova N."/>
            <person name="Pati A."/>
            <person name="Chen A."/>
            <person name="Palaniappan K."/>
            <person name="Land M."/>
            <person name="Brambilla E.M."/>
            <person name="Rohde M."/>
            <person name="Spring S."/>
            <person name="Goker M."/>
            <person name="Detter J.C."/>
            <person name="Bristow J."/>
            <person name="Eisen J.A."/>
            <person name="Markowitz V."/>
            <person name="Hugenholtz P."/>
            <person name="Kyrpides N.C."/>
            <person name="Klenk H.P."/>
            <person name="Woyke T."/>
        </authorList>
    </citation>
    <scope>NUCLEOTIDE SEQUENCE [LARGE SCALE GENOMIC DNA]</scope>
    <source>
        <strain evidence="2">DSM 2844</strain>
    </source>
</reference>
<accession>J1I2U5</accession>
<dbReference type="RefSeq" id="WP_002657679.1">
    <property type="nucleotide sequence ID" value="NZ_JH719942.1"/>
</dbReference>
<dbReference type="HOGENOM" id="CLU_1342463_0_0_10"/>
<organism evidence="1 2">
    <name type="scientific">Saprospira grandis DSM 2844</name>
    <dbReference type="NCBI Taxonomy" id="694433"/>
    <lineage>
        <taxon>Bacteria</taxon>
        <taxon>Pseudomonadati</taxon>
        <taxon>Bacteroidota</taxon>
        <taxon>Saprospiria</taxon>
        <taxon>Saprospirales</taxon>
        <taxon>Saprospiraceae</taxon>
        <taxon>Saprospira</taxon>
    </lineage>
</organism>
<dbReference type="Proteomes" id="UP000005113">
    <property type="component" value="Unassembled WGS sequence"/>
</dbReference>
<dbReference type="EMBL" id="JH719942">
    <property type="protein sequence ID" value="EJF52608.1"/>
    <property type="molecule type" value="Genomic_DNA"/>
</dbReference>
<evidence type="ECO:0000313" key="2">
    <source>
        <dbReference type="Proteomes" id="UP000005113"/>
    </source>
</evidence>
<sequence length="205" mass="22841">MMFKKAIYLSATMAFLAYGCQCDCENAEDSAATAIKTETIITESAQRGRLDVKTLVVEKFESLPISKVEDQIPAELFKEPIEALAPADRSAGDAAFSQRLLASLMGAENKQKELPVTLSMSPEPVQEGYFLFGVKAQEAQELDFEIYEAQSLELVAQNKMQLTPGNNYKAINLKTFEDGYYIFRLYNEAGQEVSQRLQVLNEAVQ</sequence>
<name>J1I2U5_9BACT</name>
<dbReference type="AlphaFoldDB" id="J1I2U5"/>
<protein>
    <submittedName>
        <fullName evidence="1">Uncharacterized protein</fullName>
    </submittedName>
</protein>